<dbReference type="InterPro" id="IPR012337">
    <property type="entry name" value="RNaseH-like_sf"/>
</dbReference>
<feature type="compositionally biased region" description="Low complexity" evidence="2">
    <location>
        <begin position="119"/>
        <end position="130"/>
    </location>
</feature>
<dbReference type="InterPro" id="IPR006941">
    <property type="entry name" value="RNase_CAF1"/>
</dbReference>
<accession>A0A2A9MI47</accession>
<evidence type="ECO:0000313" key="3">
    <source>
        <dbReference type="EMBL" id="PFH37655.1"/>
    </source>
</evidence>
<dbReference type="GO" id="GO:0000175">
    <property type="term" value="F:3'-5'-RNA exonuclease activity"/>
    <property type="evidence" value="ECO:0007669"/>
    <property type="project" value="TreeGrafter"/>
</dbReference>
<dbReference type="InterPro" id="IPR051181">
    <property type="entry name" value="CAF1_poly(A)_ribonucleases"/>
</dbReference>
<dbReference type="GO" id="GO:0003723">
    <property type="term" value="F:RNA binding"/>
    <property type="evidence" value="ECO:0007669"/>
    <property type="project" value="TreeGrafter"/>
</dbReference>
<evidence type="ECO:0000256" key="1">
    <source>
        <dbReference type="ARBA" id="ARBA00008372"/>
    </source>
</evidence>
<comment type="similarity">
    <text evidence="1">Belongs to the CAF1 family.</text>
</comment>
<dbReference type="Pfam" id="PF04857">
    <property type="entry name" value="CAF1"/>
    <property type="match status" value="1"/>
</dbReference>
<evidence type="ECO:0000256" key="2">
    <source>
        <dbReference type="SAM" id="MobiDB-lite"/>
    </source>
</evidence>
<protein>
    <submittedName>
        <fullName evidence="3">CAF1 family ribonuclease</fullName>
    </submittedName>
</protein>
<name>A0A2A9MI47_BESBE</name>
<reference evidence="3 4" key="1">
    <citation type="submission" date="2017-09" db="EMBL/GenBank/DDBJ databases">
        <title>Genome sequencing of Besnoitia besnoiti strain Bb-Ger1.</title>
        <authorList>
            <person name="Schares G."/>
            <person name="Venepally P."/>
            <person name="Lorenzi H.A."/>
        </authorList>
    </citation>
    <scope>NUCLEOTIDE SEQUENCE [LARGE SCALE GENOMIC DNA]</scope>
    <source>
        <strain evidence="3 4">Bb-Ger1</strain>
    </source>
</reference>
<feature type="compositionally biased region" description="Polar residues" evidence="2">
    <location>
        <begin position="29"/>
        <end position="41"/>
    </location>
</feature>
<dbReference type="GeneID" id="40309094"/>
<dbReference type="PANTHER" id="PTHR15092:SF22">
    <property type="entry name" value="POLY(A)-SPECIFIC RIBONUCLEASE PNLDC1"/>
    <property type="match status" value="1"/>
</dbReference>
<comment type="caution">
    <text evidence="3">The sequence shown here is derived from an EMBL/GenBank/DDBJ whole genome shotgun (WGS) entry which is preliminary data.</text>
</comment>
<dbReference type="RefSeq" id="XP_029221664.1">
    <property type="nucleotide sequence ID" value="XM_029362699.1"/>
</dbReference>
<dbReference type="STRING" id="94643.A0A2A9MI47"/>
<dbReference type="Proteomes" id="UP000224006">
    <property type="component" value="Chromosome II"/>
</dbReference>
<dbReference type="SUPFAM" id="SSF53098">
    <property type="entry name" value="Ribonuclease H-like"/>
    <property type="match status" value="1"/>
</dbReference>
<dbReference type="OrthoDB" id="414075at2759"/>
<organism evidence="3 4">
    <name type="scientific">Besnoitia besnoiti</name>
    <name type="common">Apicomplexan protozoan</name>
    <dbReference type="NCBI Taxonomy" id="94643"/>
    <lineage>
        <taxon>Eukaryota</taxon>
        <taxon>Sar</taxon>
        <taxon>Alveolata</taxon>
        <taxon>Apicomplexa</taxon>
        <taxon>Conoidasida</taxon>
        <taxon>Coccidia</taxon>
        <taxon>Eucoccidiorida</taxon>
        <taxon>Eimeriorina</taxon>
        <taxon>Sarcocystidae</taxon>
        <taxon>Besnoitia</taxon>
    </lineage>
</organism>
<gene>
    <name evidence="3" type="ORF">BESB_041130</name>
</gene>
<feature type="region of interest" description="Disordered" evidence="2">
    <location>
        <begin position="224"/>
        <end position="287"/>
    </location>
</feature>
<feature type="compositionally biased region" description="Low complexity" evidence="2">
    <location>
        <begin position="230"/>
        <end position="239"/>
    </location>
</feature>
<dbReference type="PANTHER" id="PTHR15092">
    <property type="entry name" value="POLY A -SPECIFIC RIBONUCLEASE/TARGET OF EGR1, MEMBER 1"/>
    <property type="match status" value="1"/>
</dbReference>
<dbReference type="Gene3D" id="3.30.420.10">
    <property type="entry name" value="Ribonuclease H-like superfamily/Ribonuclease H"/>
    <property type="match status" value="1"/>
</dbReference>
<dbReference type="AlphaFoldDB" id="A0A2A9MI47"/>
<feature type="region of interest" description="Disordered" evidence="2">
    <location>
        <begin position="1"/>
        <end position="42"/>
    </location>
</feature>
<dbReference type="EMBL" id="NWUJ01000002">
    <property type="protein sequence ID" value="PFH37655.1"/>
    <property type="molecule type" value="Genomic_DNA"/>
</dbReference>
<sequence>MDPAKEKESEGSPSSDDEEKPRPPIRRAQSPTPSQRQSCLSETEKARLLDQAVKDICEADFVAIDLEFTGLFPQALSASSKRPPSLSSYYELCIQGAEFFLAPQLGICTARRCPPAGASASASSASTPAGGSDGGRSTASNEKTCAGDSCGASEKPECCQESQPSGKWILAPYTFHAFPSQRTQGGVDTCTLKWLLQNGFDFNQWISTGFNYMRLAELQQQARQVANSPASQRRGSAAGKAGGPSGSSTDEGVAEGTYGRASRDNGGRTQHADCEARGDASAADSLGPQLSGGLEVTGLQRLIEAIVENEKPLVVHNGHLDLLHVFDKFIGKAPDTLREFCVELLRLFTGGIYDTKHLANEGKTFVLKIGDPRTTSLLALRHHLVRSESLCVFEIALHRRGDFNLTFQQLNCDNGPECGRSHEAGYDALLTAQTFVLELDLYAQHYSLAERDTSGTDEGAEQLDDDLWALEESRPAKKRRKKRKNRPRRQPIPIDWNKHRWYAPFRNHIGVSGVRPGYIDLSTAGQELEDADSVLLSAQK</sequence>
<feature type="compositionally biased region" description="Basic and acidic residues" evidence="2">
    <location>
        <begin position="1"/>
        <end position="10"/>
    </location>
</feature>
<proteinExistence type="inferred from homology"/>
<evidence type="ECO:0000313" key="4">
    <source>
        <dbReference type="Proteomes" id="UP000224006"/>
    </source>
</evidence>
<feature type="compositionally biased region" description="Basic and acidic residues" evidence="2">
    <location>
        <begin position="261"/>
        <end position="278"/>
    </location>
</feature>
<dbReference type="KEGG" id="bbes:BESB_041130"/>
<dbReference type="VEuPathDB" id="ToxoDB:BESB_041130"/>
<keyword evidence="4" id="KW-1185">Reference proteome</keyword>
<dbReference type="InterPro" id="IPR036397">
    <property type="entry name" value="RNaseH_sf"/>
</dbReference>
<feature type="region of interest" description="Disordered" evidence="2">
    <location>
        <begin position="119"/>
        <end position="157"/>
    </location>
</feature>